<dbReference type="InterPro" id="IPR011009">
    <property type="entry name" value="Kinase-like_dom_sf"/>
</dbReference>
<dbReference type="InterPro" id="IPR045055">
    <property type="entry name" value="DNA2/NAM7-like"/>
</dbReference>
<dbReference type="STRING" id="1123014.SAMN02745746_01960"/>
<dbReference type="Gene3D" id="3.40.50.300">
    <property type="entry name" value="P-loop containing nucleotide triphosphate hydrolases"/>
    <property type="match status" value="3"/>
</dbReference>
<proteinExistence type="predicted"/>
<dbReference type="InterPro" id="IPR047187">
    <property type="entry name" value="SF1_C_Upf1"/>
</dbReference>
<dbReference type="PROSITE" id="PS50011">
    <property type="entry name" value="PROTEIN_KINASE_DOM"/>
    <property type="match status" value="1"/>
</dbReference>
<dbReference type="SUPFAM" id="SSF52540">
    <property type="entry name" value="P-loop containing nucleoside triphosphate hydrolases"/>
    <property type="match status" value="1"/>
</dbReference>
<feature type="domain" description="Protein kinase" evidence="2">
    <location>
        <begin position="116"/>
        <end position="357"/>
    </location>
</feature>
<dbReference type="GO" id="GO:0004672">
    <property type="term" value="F:protein kinase activity"/>
    <property type="evidence" value="ECO:0007669"/>
    <property type="project" value="InterPro"/>
</dbReference>
<dbReference type="PANTHER" id="PTHR10887:SF495">
    <property type="entry name" value="HELICASE SENATAXIN ISOFORM X1-RELATED"/>
    <property type="match status" value="1"/>
</dbReference>
<evidence type="ECO:0000313" key="4">
    <source>
        <dbReference type="Proteomes" id="UP000192920"/>
    </source>
</evidence>
<evidence type="ECO:0000313" key="3">
    <source>
        <dbReference type="EMBL" id="SMF22275.1"/>
    </source>
</evidence>
<dbReference type="Pfam" id="PF13086">
    <property type="entry name" value="AAA_11"/>
    <property type="match status" value="1"/>
</dbReference>
<dbReference type="Pfam" id="PF00069">
    <property type="entry name" value="Pkinase"/>
    <property type="match status" value="1"/>
</dbReference>
<dbReference type="InterPro" id="IPR000719">
    <property type="entry name" value="Prot_kinase_dom"/>
</dbReference>
<name>A0A1Y6BPW2_9NEIS</name>
<feature type="coiled-coil region" evidence="1">
    <location>
        <begin position="1547"/>
        <end position="1574"/>
    </location>
</feature>
<gene>
    <name evidence="3" type="ORF">SAMN02745746_01960</name>
</gene>
<keyword evidence="4" id="KW-1185">Reference proteome</keyword>
<dbReference type="InterPro" id="IPR049468">
    <property type="entry name" value="Restrct_endonuc-II-like_dom"/>
</dbReference>
<keyword evidence="1" id="KW-0175">Coiled coil</keyword>
<dbReference type="InterPro" id="IPR041677">
    <property type="entry name" value="DNA2/NAM7_AAA_11"/>
</dbReference>
<dbReference type="EMBL" id="FXAG01000009">
    <property type="protein sequence ID" value="SMF22275.1"/>
    <property type="molecule type" value="Genomic_DNA"/>
</dbReference>
<dbReference type="InterPro" id="IPR027417">
    <property type="entry name" value="P-loop_NTPase"/>
</dbReference>
<evidence type="ECO:0000259" key="2">
    <source>
        <dbReference type="PROSITE" id="PS50011"/>
    </source>
</evidence>
<dbReference type="Pfam" id="PF13087">
    <property type="entry name" value="AAA_12"/>
    <property type="match status" value="1"/>
</dbReference>
<dbReference type="RefSeq" id="WP_085276227.1">
    <property type="nucleotide sequence ID" value="NZ_FXAG01000009.1"/>
</dbReference>
<dbReference type="Pfam" id="PF18741">
    <property type="entry name" value="MTES_1575"/>
    <property type="match status" value="1"/>
</dbReference>
<accession>A0A1Y6BPW2</accession>
<dbReference type="CDD" id="cd18808">
    <property type="entry name" value="SF1_C_Upf1"/>
    <property type="match status" value="1"/>
</dbReference>
<evidence type="ECO:0000256" key="1">
    <source>
        <dbReference type="SAM" id="Coils"/>
    </source>
</evidence>
<dbReference type="Pfam" id="PF13195">
    <property type="entry name" value="DUF4011"/>
    <property type="match status" value="1"/>
</dbReference>
<dbReference type="Proteomes" id="UP000192920">
    <property type="component" value="Unassembled WGS sequence"/>
</dbReference>
<dbReference type="SUPFAM" id="SSF56112">
    <property type="entry name" value="Protein kinase-like (PK-like)"/>
    <property type="match status" value="1"/>
</dbReference>
<reference evidence="4" key="1">
    <citation type="submission" date="2017-04" db="EMBL/GenBank/DDBJ databases">
        <authorList>
            <person name="Varghese N."/>
            <person name="Submissions S."/>
        </authorList>
    </citation>
    <scope>NUCLEOTIDE SEQUENCE [LARGE SCALE GENOMIC DNA]</scope>
    <source>
        <strain evidence="4">DSM 22618</strain>
    </source>
</reference>
<dbReference type="GO" id="GO:0004386">
    <property type="term" value="F:helicase activity"/>
    <property type="evidence" value="ECO:0007669"/>
    <property type="project" value="InterPro"/>
</dbReference>
<dbReference type="PANTHER" id="PTHR10887">
    <property type="entry name" value="DNA2/NAM7 HELICASE FAMILY"/>
    <property type="match status" value="1"/>
</dbReference>
<dbReference type="InterPro" id="IPR025103">
    <property type="entry name" value="DUF4011"/>
</dbReference>
<sequence length="2094" mass="233540">MIRFCPNCHTERPLSELFCEGAVDGHRCDWNLLEVPMRAPGWRPAVVVTAEKATPAIPVVPAPVGSPACMNGHPMDADDLICLTCGADPAVTDAALAAAEDIPEALAAETVINGWRLLRQVSASTGFRDRFLAEEEEGDRRAVLTLYHHGAEPDPEVYEAIRRLAFDHVPEIYATGRWSDRAYEVAEELTGGTLADLGIVAHDSVAIRRIVYELGKALNAFNEVGLRHRDLRPSTLLVRNRDPLDLVIGGFGSARLSEFDLDIVSPLEITSYMAPEAIAGGVAAASDWWSLGMILLEQITGGSCFEGINQHAFLIHVLANGVPIPDGLAPEIELLLRGLLARDRHRRWQWVQVQQWLDGQSPEAPPRASDMAASAQGPAIVLAGVSYRTAASYALAAAEPANWGEAREQLLRGVITSWAQETGLSAQTLASLRQISSHEGLDEGFRLMLALKILNADMPLIFEGDIVTPKWLLDHPLEGYELISGAVPDLLERLGTERWLTRLKARETVVRARAHNLGIELDEDLLRINLLGTSRAKLAAEWEERRRLFPDSHHHGLLSLMERRTVSEEDLIVVLSATIGLFRSCEGIVDEAQKLANEVGVQTFERELVSEMTRWPRGEVLQLVAERIEGFARCGVETVDGWGDRFRLERRLPLAQALVLVSVPSENWQEPQKQQYLSQILGFFEKKITTSVMRGPLVRMTIGKTTPRVDLSELGTPRLDPAALLDHLLLRNERALALDPAWLTNPASTVEQRLQSLHRQTALYKRDTGIDGLYLGFPFLLLRDARSTSRTRIAPLLLWPVRMHVEVGTRGAVSLAFDNDREEVRLNPALEGLVGAEQAKQWRQVVDELLGRSALRAADVIDALGALAVPRLRTLESLPGAKTELTPQSSALVSSAVLFHLTFIGQAIGEDLRNLQQLRPNGTGLETALRLNNTTNDVAKPAMPVREIDRYFTVHSDPSQEEAVLLARDVPGRLIEGPPGTGKSQTIVNMVGDAIGRRRSMLIVCQKHAALEVVYKRLVAEGLGNRIIMVNDVNRDRNPVIRAVREQIEELVRRSHDAAAPIRRKRDEIAARIEALEGILDRHHEALHQIDEHVGISYRALLGELICLESPTGPIDVPALRPLLSRLTTGALAALEEACAPLARYWLPACYEGSALSILQAFTPDPATLADFHEAFDTFRMAEVTRADVLLTQPAPFEVDDPAPHRAWLTTYGDKFLALPDATRLLLAKWLPLFREAAGEMPKGLDYLKQLATLRETLTTCNEADFSEKLSVAASALEPAALDTLYAYTVETCAPLRWIDHLNFKRHLRRRLVNVFLIEQGAIPDAPHVARLKRVLELERQWRPLRKALGELHQALQLPAIASDAGPALLKDATASYELLHQVAELASLLAKAPWPDRVDAVAKSATHSAFLSHFAEYDAAFARHAARTASRQALARLEGWTMPEWFVGCDYAINDNEPNLARIAPIESALPTLAAYQQFRGRAERLSEQELAAFAVLRGKEELLRLIHPTELEGEMRRILNREARLGWKRVMEQASPDLEHDREDLESKVAMLAQLDREMRELNRQLLREDYDLAQIRPLREWEDITRLTGQRARRLREFIDRGTSLGLMKLRPVWLMNPDVASRVLPLKAQLFDTVIYDEASQMPVEYALPSLFRAGVCVVSGDEKQMPPTAFFSGRVESDEGQVFDGVEPDEDASEEEQEAFDETWNRREIKDCPDLLQLARGCLPASRLAIHYRSAYRELIGYSNSAFYGNHLHVPVRHPESTVQAVKPIELVEVGGTYHEQTNLDEAERVVDILSDIWRKPRDTWPSVGVVTFNRKQADLIEERLEARAELDEAFREAYRLECERVEDGEDMGVFVKNVENVQGDERDVIVFSSTFGRNRQGSFLRSFGVLGQKGGERRLNVAVTRSRQKVVMVTSMPIDDISDLLSTHRPPATPRDYLQGYMAYARAVSTGQLGLSRSLLQRWTVSCDGGRGHTAERVGDGFTEAVSAYVRSLGFTVSESVENDVFGLDFAVEHPQTGLFAIGIECDAPRHDLLGRARAREVWRPNVLRRAVPMIHRVSSQAWYGSGDAERLRLLQAIEKALQMEVVQ</sequence>
<dbReference type="Gene3D" id="1.10.510.10">
    <property type="entry name" value="Transferase(Phosphotransferase) domain 1"/>
    <property type="match status" value="1"/>
</dbReference>
<dbReference type="SMART" id="SM00220">
    <property type="entry name" value="S_TKc"/>
    <property type="match status" value="1"/>
</dbReference>
<dbReference type="InterPro" id="IPR041679">
    <property type="entry name" value="DNA2/NAM7-like_C"/>
</dbReference>
<organism evidence="3 4">
    <name type="scientific">Pseudogulbenkiania subflava DSM 22618</name>
    <dbReference type="NCBI Taxonomy" id="1123014"/>
    <lineage>
        <taxon>Bacteria</taxon>
        <taxon>Pseudomonadati</taxon>
        <taxon>Pseudomonadota</taxon>
        <taxon>Betaproteobacteria</taxon>
        <taxon>Neisseriales</taxon>
        <taxon>Chromobacteriaceae</taxon>
        <taxon>Pseudogulbenkiania</taxon>
    </lineage>
</organism>
<dbReference type="GO" id="GO:0005524">
    <property type="term" value="F:ATP binding"/>
    <property type="evidence" value="ECO:0007669"/>
    <property type="project" value="InterPro"/>
</dbReference>
<protein>
    <submittedName>
        <fullName evidence="3">AAA domain-containing protein</fullName>
    </submittedName>
</protein>